<evidence type="ECO:0000256" key="1">
    <source>
        <dbReference type="SAM" id="MobiDB-lite"/>
    </source>
</evidence>
<proteinExistence type="predicted"/>
<feature type="compositionally biased region" description="Polar residues" evidence="1">
    <location>
        <begin position="150"/>
        <end position="168"/>
    </location>
</feature>
<protein>
    <submittedName>
        <fullName evidence="2">Uncharacterized protein</fullName>
    </submittedName>
</protein>
<dbReference type="AlphaFoldDB" id="F6FHL2"/>
<reference key="2">
    <citation type="submission" date="2011-05" db="EMBL/GenBank/DDBJ databases">
        <title>The Genome of Mycoplasma haemofelis Strain Ohio2, a pathogenic hemoplasma of the cat.</title>
        <authorList>
            <person name="Santos A.P."/>
            <person name="Guimaraes A.M.S."/>
            <person name="SanMiguel P.J."/>
            <person name="Martin S.W."/>
            <person name="Messick J.B."/>
        </authorList>
    </citation>
    <scope>NUCLEOTIDE SEQUENCE</scope>
    <source>
        <strain>Ohio2</strain>
    </source>
</reference>
<gene>
    <name evidence="2" type="ordered locus">MHF_0479</name>
</gene>
<evidence type="ECO:0000313" key="3">
    <source>
        <dbReference type="Proteomes" id="UP000007952"/>
    </source>
</evidence>
<organism evidence="2 3">
    <name type="scientific">Mycoplasma haemofelis (strain Ohio2)</name>
    <dbReference type="NCBI Taxonomy" id="859194"/>
    <lineage>
        <taxon>Bacteria</taxon>
        <taxon>Bacillati</taxon>
        <taxon>Mycoplasmatota</taxon>
        <taxon>Mollicutes</taxon>
        <taxon>Mycoplasmataceae</taxon>
        <taxon>Mycoplasma</taxon>
    </lineage>
</organism>
<sequence>MTHPAKGAIAAATAGTAATGAYVGSTYLSGTSIANQLVKDKYTPISSISNAEHARQQWTAEFESDVQNIKALIGFNGDDKAQGGETLEKWCSSKLKENYSETHPSLAGIKKYCVIRNIESQLARKQASILADSDTAKWTATYNKRKSTTKRSPLSQITGLTGSGSSQPNDDLTKIKNWCNSKAKDSFYAYEDTYDRVYNWCTEKGDSVEELN</sequence>
<dbReference type="Proteomes" id="UP000007952">
    <property type="component" value="Chromosome"/>
</dbReference>
<feature type="region of interest" description="Disordered" evidence="1">
    <location>
        <begin position="147"/>
        <end position="168"/>
    </location>
</feature>
<evidence type="ECO:0000313" key="2">
    <source>
        <dbReference type="EMBL" id="AEG72751.1"/>
    </source>
</evidence>
<dbReference type="BioCyc" id="MHAE859194:G1GR7-469-MONOMER"/>
<dbReference type="HOGENOM" id="CLU_113690_0_0_14"/>
<dbReference type="STRING" id="859194.MHF_0479"/>
<reference evidence="2 3" key="1">
    <citation type="journal article" date="2011" name="J. Bacteriol.">
        <title>Complete genome sequences of two hemotropic Mycoplasmas, Mycoplasma haemofelis strain Ohio2 and Mycoplasma suis strain Illinois.</title>
        <authorList>
            <person name="Messick J.B."/>
            <person name="Santos A.P."/>
            <person name="Guimaraes A.M."/>
        </authorList>
    </citation>
    <scope>NUCLEOTIDE SEQUENCE [LARGE SCALE GENOMIC DNA]</scope>
    <source>
        <strain evidence="2 3">Ohio2</strain>
    </source>
</reference>
<dbReference type="EMBL" id="CP002808">
    <property type="protein sequence ID" value="AEG72751.1"/>
    <property type="molecule type" value="Genomic_DNA"/>
</dbReference>
<dbReference type="KEGG" id="mhf:MHF_0479"/>
<name>F6FHL2_MYCHI</name>
<accession>F6FHL2</accession>